<proteinExistence type="predicted"/>
<evidence type="ECO:0000313" key="2">
    <source>
        <dbReference type="Proteomes" id="UP000887540"/>
    </source>
</evidence>
<name>A0A914EL68_9BILA</name>
<accession>A0A914EL68</accession>
<feature type="compositionally biased region" description="Low complexity" evidence="1">
    <location>
        <begin position="417"/>
        <end position="431"/>
    </location>
</feature>
<feature type="region of interest" description="Disordered" evidence="1">
    <location>
        <begin position="522"/>
        <end position="543"/>
    </location>
</feature>
<protein>
    <submittedName>
        <fullName evidence="3">Uncharacterized protein</fullName>
    </submittedName>
</protein>
<reference evidence="3" key="1">
    <citation type="submission" date="2022-11" db="UniProtKB">
        <authorList>
            <consortium name="WormBaseParasite"/>
        </authorList>
    </citation>
    <scope>IDENTIFICATION</scope>
</reference>
<dbReference type="WBParaSite" id="ACRNAN_scaffold873.g31481.t1">
    <property type="protein sequence ID" value="ACRNAN_scaffold873.g31481.t1"/>
    <property type="gene ID" value="ACRNAN_scaffold873.g31481"/>
</dbReference>
<dbReference type="Proteomes" id="UP000887540">
    <property type="component" value="Unplaced"/>
</dbReference>
<evidence type="ECO:0000256" key="1">
    <source>
        <dbReference type="SAM" id="MobiDB-lite"/>
    </source>
</evidence>
<organism evidence="2 3">
    <name type="scientific">Acrobeloides nanus</name>
    <dbReference type="NCBI Taxonomy" id="290746"/>
    <lineage>
        <taxon>Eukaryota</taxon>
        <taxon>Metazoa</taxon>
        <taxon>Ecdysozoa</taxon>
        <taxon>Nematoda</taxon>
        <taxon>Chromadorea</taxon>
        <taxon>Rhabditida</taxon>
        <taxon>Tylenchina</taxon>
        <taxon>Cephalobomorpha</taxon>
        <taxon>Cephaloboidea</taxon>
        <taxon>Cephalobidae</taxon>
        <taxon>Acrobeloides</taxon>
    </lineage>
</organism>
<dbReference type="AlphaFoldDB" id="A0A914EL68"/>
<evidence type="ECO:0000313" key="3">
    <source>
        <dbReference type="WBParaSite" id="ACRNAN_scaffold873.g31481.t1"/>
    </source>
</evidence>
<keyword evidence="2" id="KW-1185">Reference proteome</keyword>
<feature type="region of interest" description="Disordered" evidence="1">
    <location>
        <begin position="404"/>
        <end position="440"/>
    </location>
</feature>
<sequence>MATYYCSSSSRLIAGLNAFIDCTAKKLIFNLFDGTGEFRFTAKTSSVLLVAGVGSYFAYRFCAKYLGKDFVWTLLDAAKIDMLARADSRLLHPAAEGFYQVRLGEDHIPLCEVLTDYGFESVDGSDVESVTSGFLIHTKDGKPIRIVRKGHLRRALRSPFSKELQQQGLNALPYASTPIKFEDSGLFGSQDDLSSICSRNEVHRTSQGHYPPRGRLRLANNQTDPDFHDGSSLASDCSASLRIVWDGDPCWDDEFDENNVMPDEERPKSPTPSDISELSAFKNLTLMLDAHPGPSDLGITTPDIEGNMEDISKMIRSKCMNSSHFMYQSVIVESSDVAGSDIMSVCSGRSNLSTLREKSRKGASHGLWELTSRITPEKEASPFQHQNIDDVLYENDPDRRSMSTSILTRPKNPMTDSCISKSSISTSFRQSGHQPHNPNQMIDSAIVADLSEDDARSSHGGSTHSKSYLKSSSTAIFNPSGIIRRACMDKIPEKPSPALCRRRLESDARSIAHSEKSLEWFDDEFGMGEEQETPRKTVKNRGK</sequence>
<feature type="compositionally biased region" description="Acidic residues" evidence="1">
    <location>
        <begin position="522"/>
        <end position="531"/>
    </location>
</feature>